<dbReference type="AlphaFoldDB" id="A0AAE0FRN3"/>
<accession>A0AAE0FRN3</accession>
<evidence type="ECO:0000313" key="3">
    <source>
        <dbReference type="Proteomes" id="UP001190700"/>
    </source>
</evidence>
<reference evidence="2 3" key="1">
    <citation type="journal article" date="2015" name="Genome Biol. Evol.">
        <title>Comparative Genomics of a Bacterivorous Green Alga Reveals Evolutionary Causalities and Consequences of Phago-Mixotrophic Mode of Nutrition.</title>
        <authorList>
            <person name="Burns J.A."/>
            <person name="Paasch A."/>
            <person name="Narechania A."/>
            <person name="Kim E."/>
        </authorList>
    </citation>
    <scope>NUCLEOTIDE SEQUENCE [LARGE SCALE GENOMIC DNA]</scope>
    <source>
        <strain evidence="2 3">PLY_AMNH</strain>
    </source>
</reference>
<sequence>MNLVKDIHDTCTTFKSGVEELQEMIAEERKVVGVGNLKRNTNQVAGTLKSLADLVQNFQLGKILAPAEAWFPYDLMTHLMKLSWESTSAAASGLTTLEHAALTTGTWMSPYPKDILTSRLCLQGFKLFQELAETCLQHVKIGLRATWGQPGSTTACVNQLVKENFDQRLATLSTWLLWIQTTGSSVASAASENGAAEMSTSSAFMTTRSDKDYMRRPRSGSNSSRSYPAEDKTNSSSMSTFDTLWSTLAQAEYTLPQ</sequence>
<dbReference type="EMBL" id="LGRX02014384">
    <property type="protein sequence ID" value="KAK3264734.1"/>
    <property type="molecule type" value="Genomic_DNA"/>
</dbReference>
<feature type="compositionally biased region" description="Polar residues" evidence="1">
    <location>
        <begin position="198"/>
        <end position="207"/>
    </location>
</feature>
<name>A0AAE0FRN3_9CHLO</name>
<dbReference type="Proteomes" id="UP001190700">
    <property type="component" value="Unassembled WGS sequence"/>
</dbReference>
<evidence type="ECO:0000256" key="1">
    <source>
        <dbReference type="SAM" id="MobiDB-lite"/>
    </source>
</evidence>
<evidence type="ECO:0000313" key="2">
    <source>
        <dbReference type="EMBL" id="KAK3264734.1"/>
    </source>
</evidence>
<comment type="caution">
    <text evidence="2">The sequence shown here is derived from an EMBL/GenBank/DDBJ whole genome shotgun (WGS) entry which is preliminary data.</text>
</comment>
<gene>
    <name evidence="2" type="ORF">CYMTET_26546</name>
</gene>
<organism evidence="2 3">
    <name type="scientific">Cymbomonas tetramitiformis</name>
    <dbReference type="NCBI Taxonomy" id="36881"/>
    <lineage>
        <taxon>Eukaryota</taxon>
        <taxon>Viridiplantae</taxon>
        <taxon>Chlorophyta</taxon>
        <taxon>Pyramimonadophyceae</taxon>
        <taxon>Pyramimonadales</taxon>
        <taxon>Pyramimonadaceae</taxon>
        <taxon>Cymbomonas</taxon>
    </lineage>
</organism>
<keyword evidence="3" id="KW-1185">Reference proteome</keyword>
<proteinExistence type="predicted"/>
<protein>
    <submittedName>
        <fullName evidence="2">Uncharacterized protein</fullName>
    </submittedName>
</protein>
<feature type="region of interest" description="Disordered" evidence="1">
    <location>
        <begin position="198"/>
        <end position="239"/>
    </location>
</feature>